<evidence type="ECO:0000256" key="14">
    <source>
        <dbReference type="SAM" id="Phobius"/>
    </source>
</evidence>
<reference evidence="17 18" key="1">
    <citation type="journal article" date="2016" name="Nat. Commun.">
        <title>Extremotolerant tardigrade genome and improved radiotolerance of human cultured cells by tardigrade-unique protein.</title>
        <authorList>
            <person name="Hashimoto T."/>
            <person name="Horikawa D.D."/>
            <person name="Saito Y."/>
            <person name="Kuwahara H."/>
            <person name="Kozuka-Hata H."/>
            <person name="Shin-I T."/>
            <person name="Minakuchi Y."/>
            <person name="Ohishi K."/>
            <person name="Motoyama A."/>
            <person name="Aizu T."/>
            <person name="Enomoto A."/>
            <person name="Kondo K."/>
            <person name="Tanaka S."/>
            <person name="Hara Y."/>
            <person name="Koshikawa S."/>
            <person name="Sagara H."/>
            <person name="Miura T."/>
            <person name="Yokobori S."/>
            <person name="Miyagawa K."/>
            <person name="Suzuki Y."/>
            <person name="Kubo T."/>
            <person name="Oyama M."/>
            <person name="Kohara Y."/>
            <person name="Fujiyama A."/>
            <person name="Arakawa K."/>
            <person name="Katayama T."/>
            <person name="Toyoda A."/>
            <person name="Kunieda T."/>
        </authorList>
    </citation>
    <scope>NUCLEOTIDE SEQUENCE [LARGE SCALE GENOMIC DNA]</scope>
    <source>
        <strain evidence="17 18">YOKOZUNA-1</strain>
    </source>
</reference>
<dbReference type="OrthoDB" id="6250271at2759"/>
<feature type="domain" description="Cadherin" evidence="16">
    <location>
        <begin position="463"/>
        <end position="562"/>
    </location>
</feature>
<evidence type="ECO:0000256" key="3">
    <source>
        <dbReference type="ARBA" id="ARBA00022692"/>
    </source>
</evidence>
<dbReference type="PANTHER" id="PTHR24026">
    <property type="entry name" value="FAT ATYPICAL CADHERIN-RELATED"/>
    <property type="match status" value="1"/>
</dbReference>
<keyword evidence="7 12" id="KW-0106">Calcium</keyword>
<dbReference type="EMBL" id="BDGG01000001">
    <property type="protein sequence ID" value="GAU90835.1"/>
    <property type="molecule type" value="Genomic_DNA"/>
</dbReference>
<dbReference type="Pfam" id="PF00028">
    <property type="entry name" value="Cadherin"/>
    <property type="match status" value="2"/>
</dbReference>
<keyword evidence="6" id="KW-0677">Repeat</keyword>
<evidence type="ECO:0000256" key="9">
    <source>
        <dbReference type="ARBA" id="ARBA00022989"/>
    </source>
</evidence>
<keyword evidence="2" id="KW-1003">Cell membrane</keyword>
<evidence type="ECO:0000259" key="16">
    <source>
        <dbReference type="PROSITE" id="PS50268"/>
    </source>
</evidence>
<dbReference type="GO" id="GO:0005886">
    <property type="term" value="C:plasma membrane"/>
    <property type="evidence" value="ECO:0007669"/>
    <property type="project" value="UniProtKB-SubCell"/>
</dbReference>
<evidence type="ECO:0000256" key="13">
    <source>
        <dbReference type="SAM" id="MobiDB-lite"/>
    </source>
</evidence>
<gene>
    <name evidence="17" type="primary">RvY_03198</name>
    <name evidence="17" type="synonym">RvY_03198.1</name>
    <name evidence="17" type="ORF">RvY_03198-1</name>
</gene>
<proteinExistence type="predicted"/>
<dbReference type="PRINTS" id="PR00205">
    <property type="entry name" value="CADHERIN"/>
</dbReference>
<comment type="subcellular location">
    <subcellularLocation>
        <location evidence="1">Cell membrane</location>
        <topology evidence="1">Single-pass type I membrane protein</topology>
    </subcellularLocation>
</comment>
<dbReference type="AlphaFoldDB" id="A0A1D1UQZ9"/>
<dbReference type="CDD" id="cd11304">
    <property type="entry name" value="Cadherin_repeat"/>
    <property type="match status" value="4"/>
</dbReference>
<evidence type="ECO:0000256" key="8">
    <source>
        <dbReference type="ARBA" id="ARBA00022889"/>
    </source>
</evidence>
<feature type="chain" id="PRO_5008897505" description="Cadherin domain-containing protein" evidence="15">
    <location>
        <begin position="36"/>
        <end position="776"/>
    </location>
</feature>
<evidence type="ECO:0000256" key="11">
    <source>
        <dbReference type="ARBA" id="ARBA00023180"/>
    </source>
</evidence>
<evidence type="ECO:0000313" key="18">
    <source>
        <dbReference type="Proteomes" id="UP000186922"/>
    </source>
</evidence>
<feature type="transmembrane region" description="Helical" evidence="14">
    <location>
        <begin position="564"/>
        <end position="589"/>
    </location>
</feature>
<keyword evidence="18" id="KW-1185">Reference proteome</keyword>
<feature type="compositionally biased region" description="Low complexity" evidence="13">
    <location>
        <begin position="652"/>
        <end position="665"/>
    </location>
</feature>
<dbReference type="InterPro" id="IPR015919">
    <property type="entry name" value="Cadherin-like_sf"/>
</dbReference>
<dbReference type="PROSITE" id="PS50268">
    <property type="entry name" value="CADHERIN_2"/>
    <property type="match status" value="5"/>
</dbReference>
<comment type="caution">
    <text evidence="17">The sequence shown here is derived from an EMBL/GenBank/DDBJ whole genome shotgun (WGS) entry which is preliminary data.</text>
</comment>
<protein>
    <recommendedName>
        <fullName evidence="16">Cadherin domain-containing protein</fullName>
    </recommendedName>
</protein>
<keyword evidence="3 14" id="KW-0812">Transmembrane</keyword>
<evidence type="ECO:0000256" key="7">
    <source>
        <dbReference type="ARBA" id="ARBA00022837"/>
    </source>
</evidence>
<dbReference type="Gene3D" id="2.60.40.60">
    <property type="entry name" value="Cadherins"/>
    <property type="match status" value="5"/>
</dbReference>
<feature type="domain" description="Cadherin" evidence="16">
    <location>
        <begin position="153"/>
        <end position="258"/>
    </location>
</feature>
<evidence type="ECO:0000256" key="6">
    <source>
        <dbReference type="ARBA" id="ARBA00022737"/>
    </source>
</evidence>
<feature type="region of interest" description="Disordered" evidence="13">
    <location>
        <begin position="630"/>
        <end position="665"/>
    </location>
</feature>
<evidence type="ECO:0000256" key="1">
    <source>
        <dbReference type="ARBA" id="ARBA00004251"/>
    </source>
</evidence>
<feature type="signal peptide" evidence="15">
    <location>
        <begin position="1"/>
        <end position="35"/>
    </location>
</feature>
<sequence length="776" mass="85723">MLSSLTSMMPYRPLSRLCWLTWITFLFLKIRHTMGSPCMVKDGSSIFLTIPESFPPGRVFKTLDMIEGDASPKGNINLRLKEPNPYFALDGVSKNLLLLHQIDREFLESKSPTKSVQKLTVVCEYLDHDTWRRIDIPIQIVVTDVNDFTPKFIGTPYRVTVSELTPVGSIIYKNIRAEDGDATNNLVDYSIVPGPYSSYVRFDDSLSGNLVLATALDYEALRAFNVTVAARDQGNPPLTATTNVEITVQDGDDYSPEFAYPSYTATLPREAPRGYVLKIRPESIRAVDKDAGISTPIEYRIVEGANFFDINKKTGQVFVNGTVASGGLYVLTVRASQVDNPSKFTLATLRITAERPNHNPPRFVQKEYAQKVPENIPVGSTVMSVRATDPDPDSTLAYSLLSAELVPHFNLSISGDLMIARPLDYEVSRQYVMFVGVTDGEFTDQARVIIDILNINDHDPEFSQAEYSFDVGADARVDGAILGKLQVTDRDGDNVTLSLLNYQDIFELQGRELLVTDASVLNQTQYRLSVVAQDNGVPPRRSFATAVVRFPPLALAAISPANQYFVLALVLGSVAGFLILVVACLVCYLGRTKPWIGKRQASCTGRTCSLDEETRGLTYKQRLPYLDMPACSASSSSSSNVSDSDTDHHPASLTNSTTTPSPLGSQVVKSLDRLAVPRPIHCISAWESSSNGTVTRSPSATLTAVTADLGLSPKGIILSTGHNTRSIGPLRKQKRLKWEDEEQPRKYSDMDYGWHSHESLSHNQMDTERPEVTVYF</sequence>
<feature type="domain" description="Cadherin" evidence="16">
    <location>
        <begin position="364"/>
        <end position="462"/>
    </location>
</feature>
<accession>A0A1D1UQZ9</accession>
<feature type="domain" description="Cadherin" evidence="16">
    <location>
        <begin position="42"/>
        <end position="152"/>
    </location>
</feature>
<feature type="domain" description="Cadherin" evidence="16">
    <location>
        <begin position="259"/>
        <end position="363"/>
    </location>
</feature>
<dbReference type="FunFam" id="2.60.40.60:FF:000123">
    <property type="entry name" value="Protocadherin beta 4"/>
    <property type="match status" value="1"/>
</dbReference>
<dbReference type="STRING" id="947166.A0A1D1UQZ9"/>
<evidence type="ECO:0000256" key="15">
    <source>
        <dbReference type="SAM" id="SignalP"/>
    </source>
</evidence>
<evidence type="ECO:0000256" key="12">
    <source>
        <dbReference type="PROSITE-ProRule" id="PRU00043"/>
    </source>
</evidence>
<evidence type="ECO:0000313" key="17">
    <source>
        <dbReference type="EMBL" id="GAU90835.1"/>
    </source>
</evidence>
<dbReference type="GO" id="GO:0007156">
    <property type="term" value="P:homophilic cell adhesion via plasma membrane adhesion molecules"/>
    <property type="evidence" value="ECO:0007669"/>
    <property type="project" value="InterPro"/>
</dbReference>
<name>A0A1D1UQZ9_RAMVA</name>
<organism evidence="17 18">
    <name type="scientific">Ramazzottius varieornatus</name>
    <name type="common">Water bear</name>
    <name type="synonym">Tardigrade</name>
    <dbReference type="NCBI Taxonomy" id="947166"/>
    <lineage>
        <taxon>Eukaryota</taxon>
        <taxon>Metazoa</taxon>
        <taxon>Ecdysozoa</taxon>
        <taxon>Tardigrada</taxon>
        <taxon>Eutardigrada</taxon>
        <taxon>Parachela</taxon>
        <taxon>Hypsibioidea</taxon>
        <taxon>Ramazzottiidae</taxon>
        <taxon>Ramazzottius</taxon>
    </lineage>
</organism>
<keyword evidence="11" id="KW-0325">Glycoprotein</keyword>
<keyword evidence="5 15" id="KW-0732">Signal</keyword>
<dbReference type="SUPFAM" id="SSF49313">
    <property type="entry name" value="Cadherin-like"/>
    <property type="match status" value="5"/>
</dbReference>
<evidence type="ECO:0000256" key="2">
    <source>
        <dbReference type="ARBA" id="ARBA00022475"/>
    </source>
</evidence>
<evidence type="ECO:0000256" key="5">
    <source>
        <dbReference type="ARBA" id="ARBA00022729"/>
    </source>
</evidence>
<dbReference type="InterPro" id="IPR002126">
    <property type="entry name" value="Cadherin-like_dom"/>
</dbReference>
<keyword evidence="9 14" id="KW-1133">Transmembrane helix</keyword>
<feature type="compositionally biased region" description="Low complexity" evidence="13">
    <location>
        <begin position="632"/>
        <end position="643"/>
    </location>
</feature>
<dbReference type="GO" id="GO:0005509">
    <property type="term" value="F:calcium ion binding"/>
    <property type="evidence" value="ECO:0007669"/>
    <property type="project" value="UniProtKB-UniRule"/>
</dbReference>
<dbReference type="SMART" id="SM00112">
    <property type="entry name" value="CA"/>
    <property type="match status" value="5"/>
</dbReference>
<evidence type="ECO:0000256" key="10">
    <source>
        <dbReference type="ARBA" id="ARBA00023136"/>
    </source>
</evidence>
<keyword evidence="10 14" id="KW-0472">Membrane</keyword>
<keyword evidence="8" id="KW-0130">Cell adhesion</keyword>
<evidence type="ECO:0000256" key="4">
    <source>
        <dbReference type="ARBA" id="ARBA00022723"/>
    </source>
</evidence>
<dbReference type="Proteomes" id="UP000186922">
    <property type="component" value="Unassembled WGS sequence"/>
</dbReference>
<dbReference type="PANTHER" id="PTHR24026:SF126">
    <property type="entry name" value="PROTOCADHERIN FAT 4"/>
    <property type="match status" value="1"/>
</dbReference>
<keyword evidence="4" id="KW-0479">Metal-binding</keyword>